<feature type="region of interest" description="Disordered" evidence="1">
    <location>
        <begin position="1"/>
        <end position="25"/>
    </location>
</feature>
<evidence type="ECO:0000259" key="2">
    <source>
        <dbReference type="Pfam" id="PF07796"/>
    </source>
</evidence>
<proteinExistence type="predicted"/>
<comment type="caution">
    <text evidence="3">The sequence shown here is derived from an EMBL/GenBank/DDBJ whole genome shotgun (WGS) entry which is preliminary data.</text>
</comment>
<gene>
    <name evidence="3" type="ORF">ACFPLB_10635</name>
</gene>
<evidence type="ECO:0000256" key="1">
    <source>
        <dbReference type="SAM" id="MobiDB-lite"/>
    </source>
</evidence>
<dbReference type="Proteomes" id="UP001596016">
    <property type="component" value="Unassembled WGS sequence"/>
</dbReference>
<protein>
    <submittedName>
        <fullName evidence="3">DUF1638 domain-containing protein</fullName>
    </submittedName>
</protein>
<dbReference type="Pfam" id="PF07796">
    <property type="entry name" value="DUF1638"/>
    <property type="match status" value="1"/>
</dbReference>
<name>A0ABW0H185_9HYPH</name>
<evidence type="ECO:0000313" key="4">
    <source>
        <dbReference type="Proteomes" id="UP001596016"/>
    </source>
</evidence>
<dbReference type="EMBL" id="JBHSLL010000029">
    <property type="protein sequence ID" value="MFC5386423.1"/>
    <property type="molecule type" value="Genomic_DNA"/>
</dbReference>
<sequence>MATAQEQDKKTTLNPAFGPAAQPAPEPALKPERVLVIGCGMLAKEILAVKKQLGLHHLDLTCLPADYHFYPDRIAPAMDKAIEQAKADGYAHIFVGYADCGTGGHLDVICQKHGVERMAGPHCFAFYQGLEAFRKIEDADMMSFYMTDFLCRQFEAFFIKPLGLDRHPELIADYFGNYEKLIYLAQTDDPALDVVAQNAAKMLGLAYERRATGYGDLVSGLAQVARLNEH</sequence>
<feature type="domain" description="DUF1638" evidence="2">
    <location>
        <begin position="62"/>
        <end position="217"/>
    </location>
</feature>
<keyword evidence="4" id="KW-1185">Reference proteome</keyword>
<dbReference type="RefSeq" id="WP_378229409.1">
    <property type="nucleotide sequence ID" value="NZ_JBHSLL010000029.1"/>
</dbReference>
<dbReference type="InterPro" id="IPR012437">
    <property type="entry name" value="DUF1638"/>
</dbReference>
<organism evidence="3 4">
    <name type="scientific">Aquamicrobium segne</name>
    <dbReference type="NCBI Taxonomy" id="469547"/>
    <lineage>
        <taxon>Bacteria</taxon>
        <taxon>Pseudomonadati</taxon>
        <taxon>Pseudomonadota</taxon>
        <taxon>Alphaproteobacteria</taxon>
        <taxon>Hyphomicrobiales</taxon>
        <taxon>Phyllobacteriaceae</taxon>
        <taxon>Aquamicrobium</taxon>
    </lineage>
</organism>
<evidence type="ECO:0000313" key="3">
    <source>
        <dbReference type="EMBL" id="MFC5386423.1"/>
    </source>
</evidence>
<feature type="compositionally biased region" description="Basic and acidic residues" evidence="1">
    <location>
        <begin position="1"/>
        <end position="11"/>
    </location>
</feature>
<reference evidence="4" key="1">
    <citation type="journal article" date="2019" name="Int. J. Syst. Evol. Microbiol.">
        <title>The Global Catalogue of Microorganisms (GCM) 10K type strain sequencing project: providing services to taxonomists for standard genome sequencing and annotation.</title>
        <authorList>
            <consortium name="The Broad Institute Genomics Platform"/>
            <consortium name="The Broad Institute Genome Sequencing Center for Infectious Disease"/>
            <person name="Wu L."/>
            <person name="Ma J."/>
        </authorList>
    </citation>
    <scope>NUCLEOTIDE SEQUENCE [LARGE SCALE GENOMIC DNA]</scope>
    <source>
        <strain evidence="4">CGMCC 4.1415</strain>
    </source>
</reference>
<accession>A0ABW0H185</accession>